<dbReference type="PANTHER" id="PTHR33545">
    <property type="entry name" value="UPF0750 MEMBRANE PROTEIN YITT-RELATED"/>
    <property type="match status" value="1"/>
</dbReference>
<dbReference type="Gene3D" id="3.30.70.120">
    <property type="match status" value="1"/>
</dbReference>
<evidence type="ECO:0000313" key="8">
    <source>
        <dbReference type="EMBL" id="SLM86805.1"/>
    </source>
</evidence>
<evidence type="ECO:0000256" key="6">
    <source>
        <dbReference type="SAM" id="Phobius"/>
    </source>
</evidence>
<gene>
    <name evidence="8" type="ORF">FM121_11960</name>
</gene>
<proteinExistence type="predicted"/>
<dbReference type="Proteomes" id="UP000195918">
    <property type="component" value="Unassembled WGS sequence"/>
</dbReference>
<reference evidence="9" key="1">
    <citation type="submission" date="2017-02" db="EMBL/GenBank/DDBJ databases">
        <authorList>
            <person name="Dridi B."/>
        </authorList>
    </citation>
    <scope>NUCLEOTIDE SEQUENCE [LARGE SCALE GENOMIC DNA]</scope>
    <source>
        <strain evidence="9">bH819</strain>
    </source>
</reference>
<evidence type="ECO:0000256" key="5">
    <source>
        <dbReference type="ARBA" id="ARBA00023136"/>
    </source>
</evidence>
<dbReference type="RefSeq" id="WP_086952412.1">
    <property type="nucleotide sequence ID" value="NZ_FWFD01000015.1"/>
</dbReference>
<keyword evidence="5 6" id="KW-0472">Membrane</keyword>
<dbReference type="OrthoDB" id="2417289at2"/>
<feature type="transmembrane region" description="Helical" evidence="6">
    <location>
        <begin position="18"/>
        <end position="35"/>
    </location>
</feature>
<comment type="subcellular location">
    <subcellularLocation>
        <location evidence="1">Cell membrane</location>
        <topology evidence="1">Multi-pass membrane protein</topology>
    </subcellularLocation>
</comment>
<dbReference type="AlphaFoldDB" id="A0A1X6WRA8"/>
<dbReference type="InterPro" id="IPR015867">
    <property type="entry name" value="N-reg_PII/ATP_PRibTrfase_C"/>
</dbReference>
<evidence type="ECO:0000256" key="1">
    <source>
        <dbReference type="ARBA" id="ARBA00004651"/>
    </source>
</evidence>
<keyword evidence="2" id="KW-1003">Cell membrane</keyword>
<feature type="transmembrane region" description="Helical" evidence="6">
    <location>
        <begin position="91"/>
        <end position="110"/>
    </location>
</feature>
<organism evidence="8 9">
    <name type="scientific">Vagococcus fluvialis bH819</name>
    <dbReference type="NCBI Taxonomy" id="1255619"/>
    <lineage>
        <taxon>Bacteria</taxon>
        <taxon>Bacillati</taxon>
        <taxon>Bacillota</taxon>
        <taxon>Bacilli</taxon>
        <taxon>Lactobacillales</taxon>
        <taxon>Enterococcaceae</taxon>
        <taxon>Vagococcus</taxon>
    </lineage>
</organism>
<dbReference type="InterPro" id="IPR051461">
    <property type="entry name" value="UPF0750_membrane"/>
</dbReference>
<dbReference type="Pfam" id="PF02588">
    <property type="entry name" value="YitT_membrane"/>
    <property type="match status" value="1"/>
</dbReference>
<evidence type="ECO:0000259" key="7">
    <source>
        <dbReference type="Pfam" id="PF10035"/>
    </source>
</evidence>
<protein>
    <submittedName>
        <fullName evidence="8">Membrane protein, putative</fullName>
    </submittedName>
</protein>
<dbReference type="PANTHER" id="PTHR33545:SF5">
    <property type="entry name" value="UPF0750 MEMBRANE PROTEIN YITT"/>
    <property type="match status" value="1"/>
</dbReference>
<dbReference type="EMBL" id="FWFD01000015">
    <property type="protein sequence ID" value="SLM86805.1"/>
    <property type="molecule type" value="Genomic_DNA"/>
</dbReference>
<feature type="transmembrane region" description="Helical" evidence="6">
    <location>
        <begin position="67"/>
        <end position="85"/>
    </location>
</feature>
<keyword evidence="3 6" id="KW-0812">Transmembrane</keyword>
<sequence length="305" mass="33356">MGQIKNVYQKNEMIKKSIIVIFAGVVIAVALNLFLIPANVFSAGVNGIAQLISGILATSFGINLDTGILIFIMNVPIAVLGWIKLGKSATIFSLLTVLSTTIMTLIIPIIEITDNQLMNGIVGGVLTGVAVGTTMKYGFSTGGMDIVSLVLSKTTGRTVGSLMMIINVFIIATAGFVFDWESALFTIISIYGTTQVVDMIHTSHQKVTAFIMTSKPEEAIKSIQEEIIRGMTLLPGTGVYTRKEVPVIMMVVTKYELYALEQAVYMVDQNAFINILPTQTVYGSFWNEDQQNEKKKMMREAMKEQ</sequence>
<evidence type="ECO:0000256" key="4">
    <source>
        <dbReference type="ARBA" id="ARBA00022989"/>
    </source>
</evidence>
<dbReference type="InterPro" id="IPR003740">
    <property type="entry name" value="YitT"/>
</dbReference>
<dbReference type="GO" id="GO:0005886">
    <property type="term" value="C:plasma membrane"/>
    <property type="evidence" value="ECO:0007669"/>
    <property type="project" value="UniProtKB-SubCell"/>
</dbReference>
<evidence type="ECO:0000313" key="9">
    <source>
        <dbReference type="Proteomes" id="UP000195918"/>
    </source>
</evidence>
<feature type="transmembrane region" description="Helical" evidence="6">
    <location>
        <begin position="117"/>
        <end position="139"/>
    </location>
</feature>
<accession>A0A1X6WRA8</accession>
<dbReference type="CDD" id="cd16380">
    <property type="entry name" value="YitT_C"/>
    <property type="match status" value="1"/>
</dbReference>
<dbReference type="PIRSF" id="PIRSF006483">
    <property type="entry name" value="Membrane_protein_YitT"/>
    <property type="match status" value="1"/>
</dbReference>
<dbReference type="Pfam" id="PF10035">
    <property type="entry name" value="DUF2179"/>
    <property type="match status" value="1"/>
</dbReference>
<evidence type="ECO:0000256" key="3">
    <source>
        <dbReference type="ARBA" id="ARBA00022692"/>
    </source>
</evidence>
<name>A0A1X6WRA8_9ENTE</name>
<feature type="transmembrane region" description="Helical" evidence="6">
    <location>
        <begin position="159"/>
        <end position="178"/>
    </location>
</feature>
<evidence type="ECO:0000256" key="2">
    <source>
        <dbReference type="ARBA" id="ARBA00022475"/>
    </source>
</evidence>
<keyword evidence="9" id="KW-1185">Reference proteome</keyword>
<feature type="domain" description="DUF2179" evidence="7">
    <location>
        <begin position="229"/>
        <end position="283"/>
    </location>
</feature>
<dbReference type="InterPro" id="IPR019264">
    <property type="entry name" value="DUF2179"/>
</dbReference>
<keyword evidence="4 6" id="KW-1133">Transmembrane helix</keyword>